<evidence type="ECO:0000313" key="3">
    <source>
        <dbReference type="Proteomes" id="UP000562254"/>
    </source>
</evidence>
<comment type="caution">
    <text evidence="2">The sequence shown here is derived from an EMBL/GenBank/DDBJ whole genome shotgun (WGS) entry which is preliminary data.</text>
</comment>
<dbReference type="RefSeq" id="WP_184481786.1">
    <property type="nucleotide sequence ID" value="NZ_JAAEDJ010000124.1"/>
</dbReference>
<evidence type="ECO:0000313" key="2">
    <source>
        <dbReference type="EMBL" id="MBB5688812.1"/>
    </source>
</evidence>
<feature type="transmembrane region" description="Helical" evidence="1">
    <location>
        <begin position="208"/>
        <end position="226"/>
    </location>
</feature>
<keyword evidence="1" id="KW-1133">Transmembrane helix</keyword>
<keyword evidence="1" id="KW-0812">Transmembrane</keyword>
<protein>
    <submittedName>
        <fullName evidence="2">Uncharacterized protein</fullName>
    </submittedName>
</protein>
<dbReference type="Proteomes" id="UP000562254">
    <property type="component" value="Unassembled WGS sequence"/>
</dbReference>
<dbReference type="Pfam" id="PF19069">
    <property type="entry name" value="DUF5765"/>
    <property type="match status" value="1"/>
</dbReference>
<evidence type="ECO:0000256" key="1">
    <source>
        <dbReference type="SAM" id="Phobius"/>
    </source>
</evidence>
<feature type="transmembrane region" description="Helical" evidence="1">
    <location>
        <begin position="6"/>
        <end position="23"/>
    </location>
</feature>
<keyword evidence="1" id="KW-0472">Membrane</keyword>
<organism evidence="2 3">
    <name type="scientific">Neoroseomonas alkaliterrae</name>
    <dbReference type="NCBI Taxonomy" id="1452450"/>
    <lineage>
        <taxon>Bacteria</taxon>
        <taxon>Pseudomonadati</taxon>
        <taxon>Pseudomonadota</taxon>
        <taxon>Alphaproteobacteria</taxon>
        <taxon>Acetobacterales</taxon>
        <taxon>Acetobacteraceae</taxon>
        <taxon>Neoroseomonas</taxon>
    </lineage>
</organism>
<keyword evidence="3" id="KW-1185">Reference proteome</keyword>
<proteinExistence type="predicted"/>
<feature type="transmembrane region" description="Helical" evidence="1">
    <location>
        <begin position="94"/>
        <end position="114"/>
    </location>
</feature>
<feature type="transmembrane region" description="Helical" evidence="1">
    <location>
        <begin position="63"/>
        <end position="82"/>
    </location>
</feature>
<dbReference type="InterPro" id="IPR043912">
    <property type="entry name" value="DUF5765"/>
</dbReference>
<dbReference type="EMBL" id="JACIJE010000002">
    <property type="protein sequence ID" value="MBB5688812.1"/>
    <property type="molecule type" value="Genomic_DNA"/>
</dbReference>
<name>A0A840Y2E1_9PROT</name>
<dbReference type="AlphaFoldDB" id="A0A840Y2E1"/>
<feature type="transmembrane region" description="Helical" evidence="1">
    <location>
        <begin position="168"/>
        <end position="196"/>
    </location>
</feature>
<accession>A0A840Y2E1</accession>
<feature type="transmembrane region" description="Helical" evidence="1">
    <location>
        <begin position="30"/>
        <end position="51"/>
    </location>
</feature>
<sequence>MCFSLGATVAMAGIGAAATAITMRRREPPAIPATLAWFTLMEILQVVGYLVVDRCTDPLNQTIALLSYLHIVFQPFFVNAFAMELAPQGVRARMRGAVFLCCGVSAAVMLLQLWPFEWAGPCSTGAALCGSPLCTVSGEWHIGWAIPGNDLLAAIGLPSRLGSGFPTYVMTVFLLPLAYGASRFVLFHALVGPILAWRLTASPQEAPAIWCLFSIGIVLIALSPWIRRRFEAGQGWPWRASGQAP</sequence>
<reference evidence="2 3" key="1">
    <citation type="submission" date="2020-08" db="EMBL/GenBank/DDBJ databases">
        <title>Genomic Encyclopedia of Type Strains, Phase IV (KMG-IV): sequencing the most valuable type-strain genomes for metagenomic binning, comparative biology and taxonomic classification.</title>
        <authorList>
            <person name="Goeker M."/>
        </authorList>
    </citation>
    <scope>NUCLEOTIDE SEQUENCE [LARGE SCALE GENOMIC DNA]</scope>
    <source>
        <strain evidence="2 3">DSM 25895</strain>
    </source>
</reference>
<gene>
    <name evidence="2" type="ORF">FHS88_000928</name>
</gene>